<dbReference type="Proteomes" id="UP000249016">
    <property type="component" value="Unassembled WGS sequence"/>
</dbReference>
<accession>A0A327NQ25</accession>
<keyword evidence="6" id="KW-1185">Reference proteome</keyword>
<feature type="domain" description="HTH gntR-type" evidence="4">
    <location>
        <begin position="16"/>
        <end position="84"/>
    </location>
</feature>
<dbReference type="SMART" id="SM00345">
    <property type="entry name" value="HTH_GNTR"/>
    <property type="match status" value="1"/>
</dbReference>
<evidence type="ECO:0000259" key="4">
    <source>
        <dbReference type="PROSITE" id="PS50949"/>
    </source>
</evidence>
<dbReference type="SMART" id="SM00895">
    <property type="entry name" value="FCD"/>
    <property type="match status" value="1"/>
</dbReference>
<protein>
    <submittedName>
        <fullName evidence="5">FadR family transcriptional regulator</fullName>
    </submittedName>
</protein>
<dbReference type="Pfam" id="PF00392">
    <property type="entry name" value="GntR"/>
    <property type="match status" value="1"/>
</dbReference>
<dbReference type="AlphaFoldDB" id="A0A327NQ25"/>
<name>A0A327NQ25_9BACT</name>
<comment type="caution">
    <text evidence="5">The sequence shown here is derived from an EMBL/GenBank/DDBJ whole genome shotgun (WGS) entry which is preliminary data.</text>
</comment>
<dbReference type="InterPro" id="IPR011711">
    <property type="entry name" value="GntR_C"/>
</dbReference>
<dbReference type="InterPro" id="IPR036388">
    <property type="entry name" value="WH-like_DNA-bd_sf"/>
</dbReference>
<dbReference type="InterPro" id="IPR036390">
    <property type="entry name" value="WH_DNA-bd_sf"/>
</dbReference>
<dbReference type="CDD" id="cd07377">
    <property type="entry name" value="WHTH_GntR"/>
    <property type="match status" value="1"/>
</dbReference>
<proteinExistence type="predicted"/>
<sequence>MEYVHSQSDFKLNENLTLVDKVETDLLEFFNDKQFKAGDVIPKEIELSAQLGVSRTVLREALLRLRMRGMLDTKKKRGTVITNPDLLSLIEKTLYPGILDNATLRDIFELRMVMEIGMGDLIFERVTQNDIDELYAIVANEPINTEDMLFDSEQEIRFHGKLYDITGNETLRRFQRMLLPIFKYVHESGILKKQVQQKKFVSHRGIVDVIQHGTPEALRNAMRNHFENHFQRLF</sequence>
<evidence type="ECO:0000313" key="6">
    <source>
        <dbReference type="Proteomes" id="UP000249016"/>
    </source>
</evidence>
<dbReference type="OrthoDB" id="1040417at2"/>
<dbReference type="Gene3D" id="1.10.10.10">
    <property type="entry name" value="Winged helix-like DNA-binding domain superfamily/Winged helix DNA-binding domain"/>
    <property type="match status" value="1"/>
</dbReference>
<evidence type="ECO:0000256" key="1">
    <source>
        <dbReference type="ARBA" id="ARBA00023015"/>
    </source>
</evidence>
<organism evidence="5 6">
    <name type="scientific">Spirosoma telluris</name>
    <dbReference type="NCBI Taxonomy" id="2183553"/>
    <lineage>
        <taxon>Bacteria</taxon>
        <taxon>Pseudomonadati</taxon>
        <taxon>Bacteroidota</taxon>
        <taxon>Cytophagia</taxon>
        <taxon>Cytophagales</taxon>
        <taxon>Cytophagaceae</taxon>
        <taxon>Spirosoma</taxon>
    </lineage>
</organism>
<evidence type="ECO:0000256" key="2">
    <source>
        <dbReference type="ARBA" id="ARBA00023125"/>
    </source>
</evidence>
<dbReference type="InterPro" id="IPR008920">
    <property type="entry name" value="TF_FadR/GntR_C"/>
</dbReference>
<dbReference type="SUPFAM" id="SSF46785">
    <property type="entry name" value="Winged helix' DNA-binding domain"/>
    <property type="match status" value="1"/>
</dbReference>
<dbReference type="Gene3D" id="1.20.120.530">
    <property type="entry name" value="GntR ligand-binding domain-like"/>
    <property type="match status" value="1"/>
</dbReference>
<dbReference type="GO" id="GO:0003677">
    <property type="term" value="F:DNA binding"/>
    <property type="evidence" value="ECO:0007669"/>
    <property type="project" value="UniProtKB-KW"/>
</dbReference>
<dbReference type="EMBL" id="QLII01000001">
    <property type="protein sequence ID" value="RAI76813.1"/>
    <property type="molecule type" value="Genomic_DNA"/>
</dbReference>
<keyword evidence="3" id="KW-0804">Transcription</keyword>
<dbReference type="PROSITE" id="PS50949">
    <property type="entry name" value="HTH_GNTR"/>
    <property type="match status" value="1"/>
</dbReference>
<dbReference type="GO" id="GO:0003700">
    <property type="term" value="F:DNA-binding transcription factor activity"/>
    <property type="evidence" value="ECO:0007669"/>
    <property type="project" value="InterPro"/>
</dbReference>
<dbReference type="SUPFAM" id="SSF48008">
    <property type="entry name" value="GntR ligand-binding domain-like"/>
    <property type="match status" value="1"/>
</dbReference>
<dbReference type="RefSeq" id="WP_111346828.1">
    <property type="nucleotide sequence ID" value="NZ_QLII01000001.1"/>
</dbReference>
<gene>
    <name evidence="5" type="ORF">HMF3257_26335</name>
</gene>
<evidence type="ECO:0000256" key="3">
    <source>
        <dbReference type="ARBA" id="ARBA00023163"/>
    </source>
</evidence>
<keyword evidence="1" id="KW-0805">Transcription regulation</keyword>
<dbReference type="InterPro" id="IPR000524">
    <property type="entry name" value="Tscrpt_reg_HTH_GntR"/>
</dbReference>
<dbReference type="Pfam" id="PF07729">
    <property type="entry name" value="FCD"/>
    <property type="match status" value="1"/>
</dbReference>
<evidence type="ECO:0000313" key="5">
    <source>
        <dbReference type="EMBL" id="RAI76813.1"/>
    </source>
</evidence>
<dbReference type="PANTHER" id="PTHR43537">
    <property type="entry name" value="TRANSCRIPTIONAL REGULATOR, GNTR FAMILY"/>
    <property type="match status" value="1"/>
</dbReference>
<dbReference type="PRINTS" id="PR00035">
    <property type="entry name" value="HTHGNTR"/>
</dbReference>
<keyword evidence="2" id="KW-0238">DNA-binding</keyword>
<dbReference type="PANTHER" id="PTHR43537:SF5">
    <property type="entry name" value="UXU OPERON TRANSCRIPTIONAL REGULATOR"/>
    <property type="match status" value="1"/>
</dbReference>
<reference evidence="5 6" key="1">
    <citation type="submission" date="2018-06" db="EMBL/GenBank/DDBJ databases">
        <title>Spirosoma sp. HMF3257 Genome sequencing and assembly.</title>
        <authorList>
            <person name="Kang H."/>
            <person name="Cha I."/>
            <person name="Kim H."/>
            <person name="Kang J."/>
            <person name="Joh K."/>
        </authorList>
    </citation>
    <scope>NUCLEOTIDE SEQUENCE [LARGE SCALE GENOMIC DNA]</scope>
    <source>
        <strain evidence="5 6">HMF3257</strain>
    </source>
</reference>